<dbReference type="EMBL" id="CAESAB010000006">
    <property type="protein sequence ID" value="CAB4332276.1"/>
    <property type="molecule type" value="Genomic_DNA"/>
</dbReference>
<accession>A0A6J5YRR9</accession>
<dbReference type="PANTHER" id="PTHR46112:SF2">
    <property type="entry name" value="XAA-PRO AMINOPEPTIDASE P-RELATED"/>
    <property type="match status" value="1"/>
</dbReference>
<evidence type="ECO:0000313" key="2">
    <source>
        <dbReference type="EMBL" id="CAB4332276.1"/>
    </source>
</evidence>
<dbReference type="CDD" id="cd01066">
    <property type="entry name" value="APP_MetAP"/>
    <property type="match status" value="1"/>
</dbReference>
<dbReference type="SUPFAM" id="SSF53092">
    <property type="entry name" value="Creatinase/prolidase N-terminal domain"/>
    <property type="match status" value="1"/>
</dbReference>
<dbReference type="AlphaFoldDB" id="A0A6J5YRR9"/>
<dbReference type="InterPro" id="IPR050659">
    <property type="entry name" value="Peptidase_M24B"/>
</dbReference>
<dbReference type="Gene3D" id="3.40.350.10">
    <property type="entry name" value="Creatinase/prolidase N-terminal domain"/>
    <property type="match status" value="1"/>
</dbReference>
<dbReference type="Gene3D" id="3.90.230.10">
    <property type="entry name" value="Creatinase/methionine aminopeptidase superfamily"/>
    <property type="match status" value="1"/>
</dbReference>
<dbReference type="InterPro" id="IPR036005">
    <property type="entry name" value="Creatinase/aminopeptidase-like"/>
</dbReference>
<dbReference type="InterPro" id="IPR029149">
    <property type="entry name" value="Creatin/AminoP/Spt16_N"/>
</dbReference>
<sequence length="395" mass="43000">MTQFPVIPASEFQLRKANIQKLMQAHSIDLLFFYGDDRAVFGANHTRWLTNYAAHFEPILTVVPRQGDIHSATGAESETFYDNTAKIGSIHVVNEFNMPEEEYPYTKPISFKSFLDILLQEAGTSSARIGFVGESAFPHWLVELINSFSFAKVSMDRFELDYRMLRASKSAAEIAVFKYGFEIAEAGLNAGIDALAIGVSEREVAAEIEYTMRKMGSEGSGIDTIVGFGKTNTYPILTRTTMNTLKAGDLALLTVAPRYEGYHGVIARPVSMGPAPKEVRFAIDTAIEASAASEAQLKVGAVGADISGAGLDVLRKAGLIDLCVYSGIHSIGTSEFEPPILTSVSDFVVPDNAFLSIDVPLFMAPWGGFRVETGFLVSNTGNIRFSKTAPAYLEK</sequence>
<name>A0A6J5YRR9_9ZZZZ</name>
<evidence type="ECO:0000259" key="1">
    <source>
        <dbReference type="Pfam" id="PF00557"/>
    </source>
</evidence>
<dbReference type="PANTHER" id="PTHR46112">
    <property type="entry name" value="AMINOPEPTIDASE"/>
    <property type="match status" value="1"/>
</dbReference>
<dbReference type="Pfam" id="PF00557">
    <property type="entry name" value="Peptidase_M24"/>
    <property type="match status" value="1"/>
</dbReference>
<feature type="domain" description="Peptidase M24" evidence="1">
    <location>
        <begin position="182"/>
        <end position="378"/>
    </location>
</feature>
<dbReference type="SUPFAM" id="SSF55920">
    <property type="entry name" value="Creatinase/aminopeptidase"/>
    <property type="match status" value="1"/>
</dbReference>
<reference evidence="2" key="1">
    <citation type="submission" date="2020-05" db="EMBL/GenBank/DDBJ databases">
        <authorList>
            <person name="Chiriac C."/>
            <person name="Salcher M."/>
            <person name="Ghai R."/>
            <person name="Kavagutti S V."/>
        </authorList>
    </citation>
    <scope>NUCLEOTIDE SEQUENCE</scope>
</reference>
<proteinExistence type="predicted"/>
<gene>
    <name evidence="2" type="ORF">UFOPK3820_00283</name>
</gene>
<organism evidence="2">
    <name type="scientific">freshwater metagenome</name>
    <dbReference type="NCBI Taxonomy" id="449393"/>
    <lineage>
        <taxon>unclassified sequences</taxon>
        <taxon>metagenomes</taxon>
        <taxon>ecological metagenomes</taxon>
    </lineage>
</organism>
<dbReference type="InterPro" id="IPR000994">
    <property type="entry name" value="Pept_M24"/>
</dbReference>
<protein>
    <submittedName>
        <fullName evidence="2">Unannotated protein</fullName>
    </submittedName>
</protein>